<name>A0ABT6S2D3_9ACTN</name>
<dbReference type="RefSeq" id="WP_282517221.1">
    <property type="nucleotide sequence ID" value="NZ_JASCIR010000068.1"/>
</dbReference>
<dbReference type="EMBL" id="JASCIR010000068">
    <property type="protein sequence ID" value="MDI3390735.1"/>
    <property type="molecule type" value="Genomic_DNA"/>
</dbReference>
<protein>
    <submittedName>
        <fullName evidence="2">Uncharacterized protein</fullName>
    </submittedName>
</protein>
<keyword evidence="3" id="KW-1185">Reference proteome</keyword>
<evidence type="ECO:0000313" key="3">
    <source>
        <dbReference type="Proteomes" id="UP001224661"/>
    </source>
</evidence>
<proteinExistence type="predicted"/>
<reference evidence="2 3" key="1">
    <citation type="submission" date="2023-05" db="EMBL/GenBank/DDBJ databases">
        <title>Draft genome sequence of Streptomyces sp. B-S-A8 isolated from a cave soil in Thailand.</title>
        <authorList>
            <person name="Chamroensaksri N."/>
            <person name="Muangham S."/>
        </authorList>
    </citation>
    <scope>NUCLEOTIDE SEQUENCE [LARGE SCALE GENOMIC DNA]</scope>
    <source>
        <strain evidence="2 3">B-S-A8</strain>
    </source>
</reference>
<gene>
    <name evidence="2" type="ORF">QIS99_31745</name>
</gene>
<evidence type="ECO:0000313" key="2">
    <source>
        <dbReference type="EMBL" id="MDI3390735.1"/>
    </source>
</evidence>
<sequence length="223" mass="24223">MGAEWKELKADGLDRIERGINNALDELRELGSIGDAATGRGFENVSLSGVQLGHGELTKAFEEFCERWEWGVRTLLIEGNNFAQGVGLAAGAYHETEQYIDGTLKVGANALMGNPHATEEEVTAQSWDQIRQNHAFANPDYSLETVEQAKANMEQGWKDAGRDLATSDMGLAAPIRDTTLEAAGISEEQYERSLDEQFGPSPKERARAAQQQAIADGQQGAQG</sequence>
<evidence type="ECO:0000256" key="1">
    <source>
        <dbReference type="SAM" id="MobiDB-lite"/>
    </source>
</evidence>
<comment type="caution">
    <text evidence="2">The sequence shown here is derived from an EMBL/GenBank/DDBJ whole genome shotgun (WGS) entry which is preliminary data.</text>
</comment>
<dbReference type="Proteomes" id="UP001224661">
    <property type="component" value="Unassembled WGS sequence"/>
</dbReference>
<accession>A0ABT6S2D3</accession>
<organism evidence="2 3">
    <name type="scientific">Streptomyces solicavernae</name>
    <dbReference type="NCBI Taxonomy" id="3043614"/>
    <lineage>
        <taxon>Bacteria</taxon>
        <taxon>Bacillati</taxon>
        <taxon>Actinomycetota</taxon>
        <taxon>Actinomycetes</taxon>
        <taxon>Kitasatosporales</taxon>
        <taxon>Streptomycetaceae</taxon>
        <taxon>Streptomyces</taxon>
    </lineage>
</organism>
<feature type="region of interest" description="Disordered" evidence="1">
    <location>
        <begin position="189"/>
        <end position="223"/>
    </location>
</feature>
<feature type="compositionally biased region" description="Low complexity" evidence="1">
    <location>
        <begin position="208"/>
        <end position="223"/>
    </location>
</feature>